<dbReference type="Gene3D" id="2.40.50.100">
    <property type="match status" value="1"/>
</dbReference>
<dbReference type="GO" id="GO:0005886">
    <property type="term" value="C:plasma membrane"/>
    <property type="evidence" value="ECO:0007669"/>
    <property type="project" value="TreeGrafter"/>
</dbReference>
<keyword evidence="8" id="KW-1185">Reference proteome</keyword>
<dbReference type="Pfam" id="PF25917">
    <property type="entry name" value="BSH_RND"/>
    <property type="match status" value="1"/>
</dbReference>
<dbReference type="SUPFAM" id="SSF111369">
    <property type="entry name" value="HlyD-like secretion proteins"/>
    <property type="match status" value="1"/>
</dbReference>
<feature type="domain" description="Multidrug resistance protein MdtA-like barrel-sandwich hybrid" evidence="4">
    <location>
        <begin position="76"/>
        <end position="216"/>
    </location>
</feature>
<name>A0A922NZ82_9HYPH</name>
<dbReference type="Proteomes" id="UP000052167">
    <property type="component" value="Unassembled WGS sequence"/>
</dbReference>
<evidence type="ECO:0000256" key="1">
    <source>
        <dbReference type="ARBA" id="ARBA00004196"/>
    </source>
</evidence>
<comment type="similarity">
    <text evidence="2">Belongs to the membrane fusion protein (MFP) (TC 8.A.1) family.</text>
</comment>
<comment type="caution">
    <text evidence="7">The sequence shown here is derived from an EMBL/GenBank/DDBJ whole genome shotgun (WGS) entry which is preliminary data.</text>
</comment>
<dbReference type="PANTHER" id="PTHR30158:SF10">
    <property type="entry name" value="CATION EFFLUX PUMP"/>
    <property type="match status" value="1"/>
</dbReference>
<dbReference type="GO" id="GO:0022857">
    <property type="term" value="F:transmembrane transporter activity"/>
    <property type="evidence" value="ECO:0007669"/>
    <property type="project" value="InterPro"/>
</dbReference>
<dbReference type="GO" id="GO:0030313">
    <property type="term" value="C:cell envelope"/>
    <property type="evidence" value="ECO:0007669"/>
    <property type="project" value="UniProtKB-SubCell"/>
</dbReference>
<dbReference type="Pfam" id="PF25944">
    <property type="entry name" value="Beta-barrel_RND"/>
    <property type="match status" value="1"/>
</dbReference>
<organism evidence="7 8">
    <name type="scientific">Pseudorhizobium pelagicum</name>
    <dbReference type="NCBI Taxonomy" id="1509405"/>
    <lineage>
        <taxon>Bacteria</taxon>
        <taxon>Pseudomonadati</taxon>
        <taxon>Pseudomonadota</taxon>
        <taxon>Alphaproteobacteria</taxon>
        <taxon>Hyphomicrobiales</taxon>
        <taxon>Rhizobiaceae</taxon>
        <taxon>Rhizobium/Agrobacterium group</taxon>
        <taxon>Pseudorhizobium</taxon>
    </lineage>
</organism>
<dbReference type="Gene3D" id="2.40.420.20">
    <property type="match status" value="1"/>
</dbReference>
<dbReference type="PANTHER" id="PTHR30158">
    <property type="entry name" value="ACRA/E-RELATED COMPONENT OF DRUG EFFLUX TRANSPORTER"/>
    <property type="match status" value="1"/>
</dbReference>
<accession>A0A922NZ82</accession>
<evidence type="ECO:0000259" key="6">
    <source>
        <dbReference type="Pfam" id="PF25967"/>
    </source>
</evidence>
<dbReference type="FunFam" id="2.40.420.20:FF:000001">
    <property type="entry name" value="Efflux RND transporter periplasmic adaptor subunit"/>
    <property type="match status" value="1"/>
</dbReference>
<dbReference type="Pfam" id="PF25876">
    <property type="entry name" value="HH_MFP_RND"/>
    <property type="match status" value="1"/>
</dbReference>
<sequence length="395" mass="41329">MTSKNRSWPLWGAGLALAASVAGAVLYFDLGRMAEATPAAAAPAAPPAIPVTVAAIAPSSVTTWQEFSGRLEAVDRVQIRPRVAGTIQQVHFREGGLVAAGDRLITIDPAPYAAAVAQAEGLAASARARLELATTELDRGNALLSRKTISESEVAQRKGAQREALAALQSAEAALKLAQLDLDYTEIKAPIAGRVGRLEVTPGNLVGSGDAAQPLTTLVSVDPIYASFDAGEELVATVLAELPVKDDGVRALENVPVEIATLADGAAVRGKLQLVDNEVNAASGTIRLRAVFDNPDGLLIPGQFVRVRLGQPKPQEHLLVSERAIGSDQDKKFVFVVDDANTVVYRQVDLGGAVDGKRIVENGLAAGDRVVVNGLQRIRPGAVVDPQVEAEVAHN</sequence>
<feature type="domain" description="Multidrug resistance protein MdtA-like C-terminal permuted SH3" evidence="6">
    <location>
        <begin position="322"/>
        <end position="377"/>
    </location>
</feature>
<evidence type="ECO:0000259" key="3">
    <source>
        <dbReference type="Pfam" id="PF25876"/>
    </source>
</evidence>
<proteinExistence type="inferred from homology"/>
<dbReference type="NCBIfam" id="TIGR01730">
    <property type="entry name" value="RND_mfp"/>
    <property type="match status" value="1"/>
</dbReference>
<feature type="domain" description="Multidrug resistance protein MdtA-like alpha-helical hairpin" evidence="3">
    <location>
        <begin position="116"/>
        <end position="185"/>
    </location>
</feature>
<dbReference type="OrthoDB" id="9816569at2"/>
<dbReference type="Gene3D" id="2.40.30.170">
    <property type="match status" value="1"/>
</dbReference>
<dbReference type="Gene3D" id="1.10.287.470">
    <property type="entry name" value="Helix hairpin bin"/>
    <property type="match status" value="1"/>
</dbReference>
<evidence type="ECO:0000313" key="8">
    <source>
        <dbReference type="Proteomes" id="UP000052167"/>
    </source>
</evidence>
<feature type="domain" description="Multidrug resistance protein MdtA-like beta-barrel" evidence="5">
    <location>
        <begin position="251"/>
        <end position="309"/>
    </location>
</feature>
<protein>
    <submittedName>
        <fullName evidence="7">RND transporter MFP subunit</fullName>
    </submittedName>
</protein>
<comment type="subcellular location">
    <subcellularLocation>
        <location evidence="1">Cell envelope</location>
    </subcellularLocation>
</comment>
<dbReference type="AlphaFoldDB" id="A0A922NZ82"/>
<dbReference type="InterPro" id="IPR058626">
    <property type="entry name" value="MdtA-like_b-barrel"/>
</dbReference>
<evidence type="ECO:0000256" key="2">
    <source>
        <dbReference type="ARBA" id="ARBA00009477"/>
    </source>
</evidence>
<reference evidence="7 8" key="1">
    <citation type="submission" date="2014-06" db="EMBL/GenBank/DDBJ databases">
        <title>Rhizobium pelagicum/R2-400B4.</title>
        <authorList>
            <person name="Kimes N.E."/>
            <person name="Lopez-Perez M."/>
        </authorList>
    </citation>
    <scope>NUCLEOTIDE SEQUENCE [LARGE SCALE GENOMIC DNA]</scope>
    <source>
        <strain evidence="7 8">R2-400B4</strain>
    </source>
</reference>
<evidence type="ECO:0000259" key="4">
    <source>
        <dbReference type="Pfam" id="PF25917"/>
    </source>
</evidence>
<dbReference type="InterPro" id="IPR058625">
    <property type="entry name" value="MdtA-like_BSH"/>
</dbReference>
<dbReference type="InterPro" id="IPR058624">
    <property type="entry name" value="MdtA-like_HH"/>
</dbReference>
<dbReference type="InterPro" id="IPR006143">
    <property type="entry name" value="RND_pump_MFP"/>
</dbReference>
<dbReference type="EMBL" id="JOKJ01000029">
    <property type="protein sequence ID" value="KEQ03874.1"/>
    <property type="molecule type" value="Genomic_DNA"/>
</dbReference>
<gene>
    <name evidence="7" type="ORF">GV68_14520</name>
</gene>
<dbReference type="Pfam" id="PF25967">
    <property type="entry name" value="RND-MFP_C"/>
    <property type="match status" value="1"/>
</dbReference>
<evidence type="ECO:0000313" key="7">
    <source>
        <dbReference type="EMBL" id="KEQ03874.1"/>
    </source>
</evidence>
<dbReference type="InterPro" id="IPR058627">
    <property type="entry name" value="MdtA-like_C"/>
</dbReference>
<dbReference type="RefSeq" id="WP_037168687.1">
    <property type="nucleotide sequence ID" value="NZ_CAJXID010000041.1"/>
</dbReference>
<dbReference type="GO" id="GO:0046677">
    <property type="term" value="P:response to antibiotic"/>
    <property type="evidence" value="ECO:0007669"/>
    <property type="project" value="TreeGrafter"/>
</dbReference>
<evidence type="ECO:0000259" key="5">
    <source>
        <dbReference type="Pfam" id="PF25944"/>
    </source>
</evidence>